<gene>
    <name evidence="5" type="ordered locus">BC1003_3910</name>
</gene>
<dbReference type="PANTHER" id="PTHR22893">
    <property type="entry name" value="NADH OXIDOREDUCTASE-RELATED"/>
    <property type="match status" value="1"/>
</dbReference>
<dbReference type="InterPro" id="IPR013785">
    <property type="entry name" value="Aldolase_TIM"/>
</dbReference>
<reference evidence="5" key="1">
    <citation type="submission" date="2010-09" db="EMBL/GenBank/DDBJ databases">
        <title>Complete sequence of chromosome2 of Burkholderia sp. CCGE1003.</title>
        <authorList>
            <consortium name="US DOE Joint Genome Institute"/>
            <person name="Lucas S."/>
            <person name="Copeland A."/>
            <person name="Lapidus A."/>
            <person name="Cheng J.-F."/>
            <person name="Bruce D."/>
            <person name="Goodwin L."/>
            <person name="Pitluck S."/>
            <person name="Daligault H."/>
            <person name="Davenport K."/>
            <person name="Detter J.C."/>
            <person name="Han C."/>
            <person name="Tapia R."/>
            <person name="Land M."/>
            <person name="Hauser L."/>
            <person name="Jeffries C."/>
            <person name="Kyrpides N."/>
            <person name="Ivanova N."/>
            <person name="Ovchinnikova G."/>
            <person name="Martinez-Romero E."/>
            <person name="Rogel M.A."/>
            <person name="Auchtung J."/>
            <person name="Tiedje J.M."/>
            <person name="Woyke T."/>
        </authorList>
    </citation>
    <scope>NUCLEOTIDE SEQUENCE</scope>
    <source>
        <strain evidence="5">CCGE1003</strain>
    </source>
</reference>
<dbReference type="FunFam" id="3.20.20.70:FF:000059">
    <property type="entry name" value="N-ethylmaleimide reductase, FMN-linked"/>
    <property type="match status" value="1"/>
</dbReference>
<organism evidence="5">
    <name type="scientific">Burkholderia sp. (strain CCGE1003)</name>
    <dbReference type="NCBI Taxonomy" id="640512"/>
    <lineage>
        <taxon>Bacteria</taxon>
        <taxon>Pseudomonadati</taxon>
        <taxon>Pseudomonadota</taxon>
        <taxon>Betaproteobacteria</taxon>
        <taxon>Burkholderiales</taxon>
        <taxon>Burkholderiaceae</taxon>
        <taxon>Burkholderia</taxon>
    </lineage>
</organism>
<dbReference type="GO" id="GO:0016628">
    <property type="term" value="F:oxidoreductase activity, acting on the CH-CH group of donors, NAD or NADP as acceptor"/>
    <property type="evidence" value="ECO:0007669"/>
    <property type="project" value="UniProtKB-ARBA"/>
</dbReference>
<dbReference type="Pfam" id="PF00724">
    <property type="entry name" value="Oxidored_FMN"/>
    <property type="match status" value="1"/>
</dbReference>
<protein>
    <submittedName>
        <fullName evidence="5">NADH:flavin oxidoreductase/NADH oxidase</fullName>
    </submittedName>
</protein>
<keyword evidence="3" id="KW-0560">Oxidoreductase</keyword>
<dbReference type="AlphaFoldDB" id="E1TJV2"/>
<evidence type="ECO:0000256" key="1">
    <source>
        <dbReference type="ARBA" id="ARBA00001917"/>
    </source>
</evidence>
<dbReference type="EMBL" id="CP002218">
    <property type="protein sequence ID" value="ADN59849.1"/>
    <property type="molecule type" value="Genomic_DNA"/>
</dbReference>
<evidence type="ECO:0000259" key="4">
    <source>
        <dbReference type="Pfam" id="PF00724"/>
    </source>
</evidence>
<sequence>MSSLSPLLDGYDLSGLHLPNRVAMAPMTRSRAPSRGRPTELMARYYAQRASAGLIVSEATNVNAASAAFDLTPGIFTAEQIEGWRTVTSHVHAEGGRIFMQLWHSGRVSSFALLGGEAPLSPSGVNDDLEQLQVWAQLHNGQYTKIHATPSRAMSLDEIRLTIDAFRQGAANAMAAGFDGVEVHAANGYLPHQFLSSTINTREDRYGGSVANRANFLRDIVEQIGSVMPLERVGVRISPYAHYNNVRDADPDGTYDYVGRMLGEFGVAYVHAADTNGWSGKPDLPRIIGRLRRAYPGTLMVNGGISVSAAEALIRDGQADLVAFARAYIANPDLVERIGNGAPLAAPRTTGWYGGDAAGYVDYPFDGSASSHAPAAVAGLPARAGHA</sequence>
<accession>E1TJV2</accession>
<dbReference type="GO" id="GO:0010181">
    <property type="term" value="F:FMN binding"/>
    <property type="evidence" value="ECO:0007669"/>
    <property type="project" value="InterPro"/>
</dbReference>
<dbReference type="HOGENOM" id="CLU_012153_0_0_4"/>
<dbReference type="PANTHER" id="PTHR22893:SF91">
    <property type="entry name" value="NADPH DEHYDROGENASE 2-RELATED"/>
    <property type="match status" value="1"/>
</dbReference>
<dbReference type="eggNOG" id="COG1902">
    <property type="taxonomic scope" value="Bacteria"/>
</dbReference>
<evidence type="ECO:0000256" key="3">
    <source>
        <dbReference type="ARBA" id="ARBA00023002"/>
    </source>
</evidence>
<evidence type="ECO:0000256" key="2">
    <source>
        <dbReference type="ARBA" id="ARBA00005979"/>
    </source>
</evidence>
<name>E1TJV2_BURSG</name>
<dbReference type="OrthoDB" id="8985337at2"/>
<dbReference type="STRING" id="640512.BC1003_3910"/>
<dbReference type="GO" id="GO:0005829">
    <property type="term" value="C:cytosol"/>
    <property type="evidence" value="ECO:0007669"/>
    <property type="project" value="UniProtKB-ARBA"/>
</dbReference>
<evidence type="ECO:0000313" key="5">
    <source>
        <dbReference type="EMBL" id="ADN59849.1"/>
    </source>
</evidence>
<dbReference type="Gene3D" id="3.20.20.70">
    <property type="entry name" value="Aldolase class I"/>
    <property type="match status" value="1"/>
</dbReference>
<dbReference type="InterPro" id="IPR001155">
    <property type="entry name" value="OxRdtase_FMN_N"/>
</dbReference>
<dbReference type="SUPFAM" id="SSF51395">
    <property type="entry name" value="FMN-linked oxidoreductases"/>
    <property type="match status" value="1"/>
</dbReference>
<dbReference type="InterPro" id="IPR045247">
    <property type="entry name" value="Oye-like"/>
</dbReference>
<feature type="domain" description="NADH:flavin oxidoreductase/NADH oxidase N-terminal" evidence="4">
    <location>
        <begin position="16"/>
        <end position="343"/>
    </location>
</feature>
<comment type="similarity">
    <text evidence="2">Belongs to the NADH:flavin oxidoreductase/NADH oxidase family.</text>
</comment>
<comment type="cofactor">
    <cofactor evidence="1">
        <name>FMN</name>
        <dbReference type="ChEBI" id="CHEBI:58210"/>
    </cofactor>
</comment>
<proteinExistence type="inferred from homology"/>
<dbReference type="KEGG" id="bgf:BC1003_3910"/>
<dbReference type="CDD" id="cd02933">
    <property type="entry name" value="OYE_like_FMN"/>
    <property type="match status" value="1"/>
</dbReference>